<dbReference type="Gramene" id="CDP12629">
    <property type="protein sequence ID" value="CDP12629"/>
    <property type="gene ID" value="GSCOC_T00036323001"/>
</dbReference>
<dbReference type="AlphaFoldDB" id="A0A068UWJ4"/>
<dbReference type="InParanoid" id="A0A068UWJ4"/>
<protein>
    <submittedName>
        <fullName evidence="1">Uncharacterized protein</fullName>
    </submittedName>
</protein>
<dbReference type="EMBL" id="HG739152">
    <property type="protein sequence ID" value="CDP12629.1"/>
    <property type="molecule type" value="Genomic_DNA"/>
</dbReference>
<accession>A0A068UWJ4</accession>
<reference evidence="2" key="1">
    <citation type="journal article" date="2014" name="Science">
        <title>The coffee genome provides insight into the convergent evolution of caffeine biosynthesis.</title>
        <authorList>
            <person name="Denoeud F."/>
            <person name="Carretero-Paulet L."/>
            <person name="Dereeper A."/>
            <person name="Droc G."/>
            <person name="Guyot R."/>
            <person name="Pietrella M."/>
            <person name="Zheng C."/>
            <person name="Alberti A."/>
            <person name="Anthony F."/>
            <person name="Aprea G."/>
            <person name="Aury J.M."/>
            <person name="Bento P."/>
            <person name="Bernard M."/>
            <person name="Bocs S."/>
            <person name="Campa C."/>
            <person name="Cenci A."/>
            <person name="Combes M.C."/>
            <person name="Crouzillat D."/>
            <person name="Da Silva C."/>
            <person name="Daddiego L."/>
            <person name="De Bellis F."/>
            <person name="Dussert S."/>
            <person name="Garsmeur O."/>
            <person name="Gayraud T."/>
            <person name="Guignon V."/>
            <person name="Jahn K."/>
            <person name="Jamilloux V."/>
            <person name="Joet T."/>
            <person name="Labadie K."/>
            <person name="Lan T."/>
            <person name="Leclercq J."/>
            <person name="Lepelley M."/>
            <person name="Leroy T."/>
            <person name="Li L.T."/>
            <person name="Librado P."/>
            <person name="Lopez L."/>
            <person name="Munoz A."/>
            <person name="Noel B."/>
            <person name="Pallavicini A."/>
            <person name="Perrotta G."/>
            <person name="Poncet V."/>
            <person name="Pot D."/>
            <person name="Priyono X."/>
            <person name="Rigoreau M."/>
            <person name="Rouard M."/>
            <person name="Rozas J."/>
            <person name="Tranchant-Dubreuil C."/>
            <person name="VanBuren R."/>
            <person name="Zhang Q."/>
            <person name="Andrade A.C."/>
            <person name="Argout X."/>
            <person name="Bertrand B."/>
            <person name="de Kochko A."/>
            <person name="Graziosi G."/>
            <person name="Henry R.J."/>
            <person name="Jayarama X."/>
            <person name="Ming R."/>
            <person name="Nagai C."/>
            <person name="Rounsley S."/>
            <person name="Sankoff D."/>
            <person name="Giuliano G."/>
            <person name="Albert V.A."/>
            <person name="Wincker P."/>
            <person name="Lashermes P."/>
        </authorList>
    </citation>
    <scope>NUCLEOTIDE SEQUENCE [LARGE SCALE GENOMIC DNA]</scope>
    <source>
        <strain evidence="2">cv. DH200-94</strain>
    </source>
</reference>
<name>A0A068UWJ4_COFCA</name>
<proteinExistence type="predicted"/>
<evidence type="ECO:0000313" key="1">
    <source>
        <dbReference type="EMBL" id="CDP12629.1"/>
    </source>
</evidence>
<organism evidence="1 2">
    <name type="scientific">Coffea canephora</name>
    <name type="common">Robusta coffee</name>
    <dbReference type="NCBI Taxonomy" id="49390"/>
    <lineage>
        <taxon>Eukaryota</taxon>
        <taxon>Viridiplantae</taxon>
        <taxon>Streptophyta</taxon>
        <taxon>Embryophyta</taxon>
        <taxon>Tracheophyta</taxon>
        <taxon>Spermatophyta</taxon>
        <taxon>Magnoliopsida</taxon>
        <taxon>eudicotyledons</taxon>
        <taxon>Gunneridae</taxon>
        <taxon>Pentapetalae</taxon>
        <taxon>asterids</taxon>
        <taxon>lamiids</taxon>
        <taxon>Gentianales</taxon>
        <taxon>Rubiaceae</taxon>
        <taxon>Ixoroideae</taxon>
        <taxon>Gardenieae complex</taxon>
        <taxon>Bertiereae - Coffeeae clade</taxon>
        <taxon>Coffeeae</taxon>
        <taxon>Coffea</taxon>
    </lineage>
</organism>
<dbReference type="Proteomes" id="UP000295252">
    <property type="component" value="Chromosome XI"/>
</dbReference>
<gene>
    <name evidence="1" type="ORF">GSCOC_T00036323001</name>
</gene>
<sequence length="63" mass="7326">MIIHNNPKRQKNNLYLYLTDDYCSNTSSSNMSNKQSCFPKPLSHGFIKLERINIQIPGHNTLF</sequence>
<evidence type="ECO:0000313" key="2">
    <source>
        <dbReference type="Proteomes" id="UP000295252"/>
    </source>
</evidence>
<keyword evidence="2" id="KW-1185">Reference proteome</keyword>